<dbReference type="AlphaFoldDB" id="C5LPB5"/>
<keyword evidence="4" id="KW-1185">Reference proteome</keyword>
<feature type="signal peptide" evidence="2">
    <location>
        <begin position="1"/>
        <end position="19"/>
    </location>
</feature>
<feature type="region of interest" description="Disordered" evidence="1">
    <location>
        <begin position="19"/>
        <end position="52"/>
    </location>
</feature>
<keyword evidence="2" id="KW-0732">Signal</keyword>
<dbReference type="InParanoid" id="C5LPB5"/>
<proteinExistence type="predicted"/>
<sequence length="52" mass="5579">MTYKVLIVLFVLCAEPTGGIRGPEKEKGHPPRHVRPVPYNYHGPAVGGGPGQ</sequence>
<organism evidence="4">
    <name type="scientific">Perkinsus marinus (strain ATCC 50983 / TXsc)</name>
    <dbReference type="NCBI Taxonomy" id="423536"/>
    <lineage>
        <taxon>Eukaryota</taxon>
        <taxon>Sar</taxon>
        <taxon>Alveolata</taxon>
        <taxon>Perkinsozoa</taxon>
        <taxon>Perkinsea</taxon>
        <taxon>Perkinsida</taxon>
        <taxon>Perkinsidae</taxon>
        <taxon>Perkinsus</taxon>
    </lineage>
</organism>
<protein>
    <submittedName>
        <fullName evidence="3">Uncharacterized protein</fullName>
    </submittedName>
</protein>
<feature type="non-terminal residue" evidence="3">
    <location>
        <position position="52"/>
    </location>
</feature>
<name>C5LPB5_PERM5</name>
<evidence type="ECO:0000256" key="2">
    <source>
        <dbReference type="SAM" id="SignalP"/>
    </source>
</evidence>
<dbReference type="EMBL" id="GG684086">
    <property type="protein sequence ID" value="EER01428.1"/>
    <property type="molecule type" value="Genomic_DNA"/>
</dbReference>
<evidence type="ECO:0000256" key="1">
    <source>
        <dbReference type="SAM" id="MobiDB-lite"/>
    </source>
</evidence>
<evidence type="ECO:0000313" key="3">
    <source>
        <dbReference type="EMBL" id="EER01428.1"/>
    </source>
</evidence>
<gene>
    <name evidence="3" type="ORF">Pmar_PMAR021991</name>
</gene>
<feature type="chain" id="PRO_5002954963" evidence="2">
    <location>
        <begin position="20"/>
        <end position="52"/>
    </location>
</feature>
<reference evidence="3 4" key="1">
    <citation type="submission" date="2008-07" db="EMBL/GenBank/DDBJ databases">
        <authorList>
            <person name="El-Sayed N."/>
            <person name="Caler E."/>
            <person name="Inman J."/>
            <person name="Amedeo P."/>
            <person name="Hass B."/>
            <person name="Wortman J."/>
        </authorList>
    </citation>
    <scope>NUCLEOTIDE SEQUENCE [LARGE SCALE GENOMIC DNA]</scope>
    <source>
        <strain evidence="4">ATCC 50983 / TXsc</strain>
    </source>
</reference>
<dbReference type="RefSeq" id="XP_002768710.1">
    <property type="nucleotide sequence ID" value="XM_002768664.1"/>
</dbReference>
<dbReference type="GeneID" id="9039921"/>
<dbReference type="Proteomes" id="UP000007800">
    <property type="component" value="Unassembled WGS sequence"/>
</dbReference>
<evidence type="ECO:0000313" key="4">
    <source>
        <dbReference type="Proteomes" id="UP000007800"/>
    </source>
</evidence>
<accession>C5LPB5</accession>